<evidence type="ECO:0000256" key="6">
    <source>
        <dbReference type="ARBA" id="ARBA00022989"/>
    </source>
</evidence>
<feature type="transmembrane region" description="Helical" evidence="9">
    <location>
        <begin position="12"/>
        <end position="30"/>
    </location>
</feature>
<evidence type="ECO:0000313" key="11">
    <source>
        <dbReference type="Proteomes" id="UP000315440"/>
    </source>
</evidence>
<evidence type="ECO:0000256" key="4">
    <source>
        <dbReference type="ARBA" id="ARBA00022519"/>
    </source>
</evidence>
<gene>
    <name evidence="10" type="ORF">Mal64_07430</name>
</gene>
<keyword evidence="11" id="KW-1185">Reference proteome</keyword>
<evidence type="ECO:0000313" key="10">
    <source>
        <dbReference type="EMBL" id="TWT90354.1"/>
    </source>
</evidence>
<organism evidence="10 11">
    <name type="scientific">Pseudobythopirellula maris</name>
    <dbReference type="NCBI Taxonomy" id="2527991"/>
    <lineage>
        <taxon>Bacteria</taxon>
        <taxon>Pseudomonadati</taxon>
        <taxon>Planctomycetota</taxon>
        <taxon>Planctomycetia</taxon>
        <taxon>Pirellulales</taxon>
        <taxon>Lacipirellulaceae</taxon>
        <taxon>Pseudobythopirellula</taxon>
    </lineage>
</organism>
<reference evidence="10 11" key="1">
    <citation type="submission" date="2019-02" db="EMBL/GenBank/DDBJ databases">
        <title>Deep-cultivation of Planctomycetes and their phenomic and genomic characterization uncovers novel biology.</title>
        <authorList>
            <person name="Wiegand S."/>
            <person name="Jogler M."/>
            <person name="Boedeker C."/>
            <person name="Pinto D."/>
            <person name="Vollmers J."/>
            <person name="Rivas-Marin E."/>
            <person name="Kohn T."/>
            <person name="Peeters S.H."/>
            <person name="Heuer A."/>
            <person name="Rast P."/>
            <person name="Oberbeckmann S."/>
            <person name="Bunk B."/>
            <person name="Jeske O."/>
            <person name="Meyerdierks A."/>
            <person name="Storesund J.E."/>
            <person name="Kallscheuer N."/>
            <person name="Luecker S."/>
            <person name="Lage O.M."/>
            <person name="Pohl T."/>
            <person name="Merkel B.J."/>
            <person name="Hornburger P."/>
            <person name="Mueller R.-W."/>
            <person name="Bruemmer F."/>
            <person name="Labrenz M."/>
            <person name="Spormann A.M."/>
            <person name="Op Den Camp H."/>
            <person name="Overmann J."/>
            <person name="Amann R."/>
            <person name="Jetten M.S.M."/>
            <person name="Mascher T."/>
            <person name="Medema M.H."/>
            <person name="Devos D.P."/>
            <person name="Kaster A.-K."/>
            <person name="Ovreas L."/>
            <person name="Rohde M."/>
            <person name="Galperin M.Y."/>
            <person name="Jogler C."/>
        </authorList>
    </citation>
    <scope>NUCLEOTIDE SEQUENCE [LARGE SCALE GENOMIC DNA]</scope>
    <source>
        <strain evidence="10 11">Mal64</strain>
    </source>
</reference>
<evidence type="ECO:0000256" key="7">
    <source>
        <dbReference type="ARBA" id="ARBA00023136"/>
    </source>
</evidence>
<evidence type="ECO:0000256" key="3">
    <source>
        <dbReference type="ARBA" id="ARBA00022475"/>
    </source>
</evidence>
<comment type="subcellular location">
    <subcellularLocation>
        <location evidence="1">Cell inner membrane</location>
        <topology evidence="1">Multi-pass membrane protein</topology>
    </subcellularLocation>
</comment>
<feature type="transmembrane region" description="Helical" evidence="9">
    <location>
        <begin position="110"/>
        <end position="131"/>
    </location>
</feature>
<dbReference type="PANTHER" id="PTHR30574">
    <property type="entry name" value="INNER MEMBRANE PROTEIN YEDE"/>
    <property type="match status" value="1"/>
</dbReference>
<dbReference type="RefSeq" id="WP_146397160.1">
    <property type="nucleotide sequence ID" value="NZ_SJPQ01000001.1"/>
</dbReference>
<comment type="similarity">
    <text evidence="8">Belongs to the TsuA/YedE (TC 9.B.102) family.</text>
</comment>
<evidence type="ECO:0000256" key="8">
    <source>
        <dbReference type="ARBA" id="ARBA00035655"/>
    </source>
</evidence>
<keyword evidence="7 9" id="KW-0472">Membrane</keyword>
<evidence type="ECO:0000256" key="5">
    <source>
        <dbReference type="ARBA" id="ARBA00022692"/>
    </source>
</evidence>
<keyword evidence="2" id="KW-0813">Transport</keyword>
<keyword evidence="5 9" id="KW-0812">Transmembrane</keyword>
<keyword evidence="3" id="KW-1003">Cell membrane</keyword>
<feature type="transmembrane region" description="Helical" evidence="9">
    <location>
        <begin position="69"/>
        <end position="89"/>
    </location>
</feature>
<accession>A0A5C5ZS48</accession>
<keyword evidence="6 9" id="KW-1133">Transmembrane helix</keyword>
<name>A0A5C5ZS48_9BACT</name>
<sequence length="176" mass="18736">MGNPLQSKSWSPYLVGVGIGVLSWFTFWSADHPLGITTAFEHTAALAIQAAAPGVAETNPYFQEESPKIGWEWMLVVGVLIGSIISSMTSGDHEPITVPPLWKQRFGSSMGLRLSVAFWGAGLMMFGARLAEGCTSGHGISGSLQLAASSWVFSIIFFSVAIGTAFLMYGRTGSDV</sequence>
<evidence type="ECO:0000256" key="1">
    <source>
        <dbReference type="ARBA" id="ARBA00004429"/>
    </source>
</evidence>
<dbReference type="InterPro" id="IPR007272">
    <property type="entry name" value="Sulf_transp_TsuA/YedE"/>
</dbReference>
<dbReference type="PANTHER" id="PTHR30574:SF1">
    <property type="entry name" value="SULPHUR TRANSPORT DOMAIN-CONTAINING PROTEIN"/>
    <property type="match status" value="1"/>
</dbReference>
<dbReference type="Proteomes" id="UP000315440">
    <property type="component" value="Unassembled WGS sequence"/>
</dbReference>
<proteinExistence type="inferred from homology"/>
<keyword evidence="4" id="KW-0997">Cell inner membrane</keyword>
<dbReference type="AlphaFoldDB" id="A0A5C5ZS48"/>
<dbReference type="EMBL" id="SJPQ01000001">
    <property type="protein sequence ID" value="TWT90354.1"/>
    <property type="molecule type" value="Genomic_DNA"/>
</dbReference>
<dbReference type="OrthoDB" id="9814020at2"/>
<evidence type="ECO:0000256" key="2">
    <source>
        <dbReference type="ARBA" id="ARBA00022448"/>
    </source>
</evidence>
<comment type="caution">
    <text evidence="10">The sequence shown here is derived from an EMBL/GenBank/DDBJ whole genome shotgun (WGS) entry which is preliminary data.</text>
</comment>
<protein>
    <submittedName>
        <fullName evidence="10">Putative inner membrane protein</fullName>
    </submittedName>
</protein>
<dbReference type="Pfam" id="PF04143">
    <property type="entry name" value="Sulf_transp"/>
    <property type="match status" value="1"/>
</dbReference>
<feature type="transmembrane region" description="Helical" evidence="9">
    <location>
        <begin position="151"/>
        <end position="170"/>
    </location>
</feature>
<dbReference type="GO" id="GO:0005886">
    <property type="term" value="C:plasma membrane"/>
    <property type="evidence" value="ECO:0007669"/>
    <property type="project" value="UniProtKB-SubCell"/>
</dbReference>
<evidence type="ECO:0000256" key="9">
    <source>
        <dbReference type="SAM" id="Phobius"/>
    </source>
</evidence>